<evidence type="ECO:0000313" key="4">
    <source>
        <dbReference type="Proteomes" id="UP000076532"/>
    </source>
</evidence>
<organism evidence="3 4">
    <name type="scientific">Athelia psychrophila</name>
    <dbReference type="NCBI Taxonomy" id="1759441"/>
    <lineage>
        <taxon>Eukaryota</taxon>
        <taxon>Fungi</taxon>
        <taxon>Dikarya</taxon>
        <taxon>Basidiomycota</taxon>
        <taxon>Agaricomycotina</taxon>
        <taxon>Agaricomycetes</taxon>
        <taxon>Agaricomycetidae</taxon>
        <taxon>Atheliales</taxon>
        <taxon>Atheliaceae</taxon>
        <taxon>Athelia</taxon>
    </lineage>
</organism>
<name>A0A166EMX7_9AGAM</name>
<dbReference type="PROSITE" id="PS50181">
    <property type="entry name" value="FBOX"/>
    <property type="match status" value="1"/>
</dbReference>
<dbReference type="InterPro" id="IPR001810">
    <property type="entry name" value="F-box_dom"/>
</dbReference>
<dbReference type="InterPro" id="IPR036047">
    <property type="entry name" value="F-box-like_dom_sf"/>
</dbReference>
<keyword evidence="4" id="KW-1185">Reference proteome</keyword>
<evidence type="ECO:0000313" key="3">
    <source>
        <dbReference type="EMBL" id="KZP15922.1"/>
    </source>
</evidence>
<sequence>MNQNGHPEDNIVTNKPARMKSKSTPEDASAEPSASGSGIATRKKRASTAKKRTGIAGKLEGIVTMPLDVLFEILSYLHPLDILHLSRTTKQLRGAVMKKSSIFVWKAARKNVPGYPECFPDMNEAQMARLAFDPHCYVCFKPNCRAIDWGLRIRLCPKCAPASLTPMTSFFCSIDGLRAEFLEHGILGSEDAIVVLACLKPGGRGDSINNIMALSEEVESIKARWRILQTSEERQVYIRQRLELKTAVYLHAIRCMRWSESLRTDRSQELQEARDSRKAAIIGKLVDLGWSFEIEQIPGLPLESTLAQHKLVKQPTRLTTRIWTKIEPEMTKYMEQMKVNRLERERLAIIVSRKQPAIEAIRAYKISQLPWTEVMPEPPDYCLMAPVKAILELPNEIDVNVSSFATVIPALPSLFAEWRQDVQMQVLRLLQHRFTSEQPSVSELSTGSSSPFIGPLSPDFSRQLKLATTTFRCIRCHDYYTSFHHSFSTAPLFYPDVLNHCCLTRSCLQSDNHADKSVYLENQDVGRISRAEWTCEQLRIDTRARGMMEAIIKFCKLDPASATTEDLDELDIWLGCNDCARWLEGPDEAEVSVFGWRNAIKHQAEEHGLKSVTWLELSEEHHQQALSDAPAGSVKATRHAILSPLITTTIGSWSCAHCLDQICETAPQVLSNVKKHLLEHHEIIDPKANIDYHTRSRTSQKYAHRTSWVTFNITKENPSETADKKIDLVQSFRREAFQQRMESLGRERRRKYDSEYF</sequence>
<reference evidence="3 4" key="1">
    <citation type="journal article" date="2016" name="Mol. Biol. Evol.">
        <title>Comparative Genomics of Early-Diverging Mushroom-Forming Fungi Provides Insights into the Origins of Lignocellulose Decay Capabilities.</title>
        <authorList>
            <person name="Nagy L.G."/>
            <person name="Riley R."/>
            <person name="Tritt A."/>
            <person name="Adam C."/>
            <person name="Daum C."/>
            <person name="Floudas D."/>
            <person name="Sun H."/>
            <person name="Yadav J.S."/>
            <person name="Pangilinan J."/>
            <person name="Larsson K.H."/>
            <person name="Matsuura K."/>
            <person name="Barry K."/>
            <person name="Labutti K."/>
            <person name="Kuo R."/>
            <person name="Ohm R.A."/>
            <person name="Bhattacharya S.S."/>
            <person name="Shirouzu T."/>
            <person name="Yoshinaga Y."/>
            <person name="Martin F.M."/>
            <person name="Grigoriev I.V."/>
            <person name="Hibbett D.S."/>
        </authorList>
    </citation>
    <scope>NUCLEOTIDE SEQUENCE [LARGE SCALE GENOMIC DNA]</scope>
    <source>
        <strain evidence="3 4">CBS 109695</strain>
    </source>
</reference>
<evidence type="ECO:0000259" key="2">
    <source>
        <dbReference type="PROSITE" id="PS50181"/>
    </source>
</evidence>
<dbReference type="SUPFAM" id="SSF81383">
    <property type="entry name" value="F-box domain"/>
    <property type="match status" value="1"/>
</dbReference>
<feature type="domain" description="F-box" evidence="2">
    <location>
        <begin position="59"/>
        <end position="108"/>
    </location>
</feature>
<dbReference type="STRING" id="436010.A0A166EMX7"/>
<gene>
    <name evidence="3" type="ORF">FIBSPDRAFT_1047858</name>
</gene>
<proteinExistence type="predicted"/>
<feature type="compositionally biased region" description="Basic residues" evidence="1">
    <location>
        <begin position="41"/>
        <end position="51"/>
    </location>
</feature>
<dbReference type="AlphaFoldDB" id="A0A166EMX7"/>
<feature type="region of interest" description="Disordered" evidence="1">
    <location>
        <begin position="1"/>
        <end position="51"/>
    </location>
</feature>
<dbReference type="OrthoDB" id="2322499at2759"/>
<accession>A0A166EMX7</accession>
<protein>
    <recommendedName>
        <fullName evidence="2">F-box domain-containing protein</fullName>
    </recommendedName>
</protein>
<dbReference type="SMART" id="SM00256">
    <property type="entry name" value="FBOX"/>
    <property type="match status" value="1"/>
</dbReference>
<evidence type="ECO:0000256" key="1">
    <source>
        <dbReference type="SAM" id="MobiDB-lite"/>
    </source>
</evidence>
<dbReference type="Pfam" id="PF00646">
    <property type="entry name" value="F-box"/>
    <property type="match status" value="1"/>
</dbReference>
<dbReference type="Proteomes" id="UP000076532">
    <property type="component" value="Unassembled WGS sequence"/>
</dbReference>
<dbReference type="CDD" id="cd09917">
    <property type="entry name" value="F-box_SF"/>
    <property type="match status" value="1"/>
</dbReference>
<dbReference type="EMBL" id="KV417599">
    <property type="protein sequence ID" value="KZP15922.1"/>
    <property type="molecule type" value="Genomic_DNA"/>
</dbReference>